<dbReference type="GO" id="GO:0005615">
    <property type="term" value="C:extracellular space"/>
    <property type="evidence" value="ECO:0007669"/>
    <property type="project" value="TreeGrafter"/>
</dbReference>
<dbReference type="Proteomes" id="UP001321473">
    <property type="component" value="Unassembled WGS sequence"/>
</dbReference>
<feature type="chain" id="PRO_5042880633" description="VWFD domain-containing protein" evidence="3">
    <location>
        <begin position="24"/>
        <end position="123"/>
    </location>
</feature>
<dbReference type="PROSITE" id="PS51233">
    <property type="entry name" value="VWFD"/>
    <property type="match status" value="1"/>
</dbReference>
<feature type="domain" description="VWFD" evidence="4">
    <location>
        <begin position="1"/>
        <end position="119"/>
    </location>
</feature>
<keyword evidence="2" id="KW-0325">Glycoprotein</keyword>
<sequence length="123" mass="13420">MVKVYVHCLTASLFASGCTLVEGRQVQLPHREDSIMVLDVSSSGDAVELRTYHGLVIAVHKDGSIVTSLPDGYADQVCGLCGNANRDVRDDFTTKHHVTAKGKEVLFFECPLKLPVCCQNKSK</sequence>
<dbReference type="AlphaFoldDB" id="A0AAQ4F6N5"/>
<feature type="signal peptide" evidence="3">
    <location>
        <begin position="1"/>
        <end position="23"/>
    </location>
</feature>
<comment type="caution">
    <text evidence="5">The sequence shown here is derived from an EMBL/GenBank/DDBJ whole genome shotgun (WGS) entry which is preliminary data.</text>
</comment>
<dbReference type="InterPro" id="IPR001846">
    <property type="entry name" value="VWF_type-D"/>
</dbReference>
<gene>
    <name evidence="5" type="ORF">V5799_016119</name>
</gene>
<dbReference type="EMBL" id="JARKHS020006552">
    <property type="protein sequence ID" value="KAK8782543.1"/>
    <property type="molecule type" value="Genomic_DNA"/>
</dbReference>
<evidence type="ECO:0000313" key="5">
    <source>
        <dbReference type="EMBL" id="KAK8782543.1"/>
    </source>
</evidence>
<dbReference type="PANTHER" id="PTHR11339">
    <property type="entry name" value="EXTRACELLULAR MATRIX GLYCOPROTEIN RELATED"/>
    <property type="match status" value="1"/>
</dbReference>
<dbReference type="InterPro" id="IPR050780">
    <property type="entry name" value="Mucin_vWF_Thrombospondin_sf"/>
</dbReference>
<evidence type="ECO:0000259" key="4">
    <source>
        <dbReference type="PROSITE" id="PS51233"/>
    </source>
</evidence>
<dbReference type="GO" id="GO:0031012">
    <property type="term" value="C:extracellular matrix"/>
    <property type="evidence" value="ECO:0007669"/>
    <property type="project" value="TreeGrafter"/>
</dbReference>
<dbReference type="PANTHER" id="PTHR11339:SF374">
    <property type="entry name" value="ZONADHESIN"/>
    <property type="match status" value="1"/>
</dbReference>
<evidence type="ECO:0000256" key="2">
    <source>
        <dbReference type="ARBA" id="ARBA00023180"/>
    </source>
</evidence>
<evidence type="ECO:0000256" key="1">
    <source>
        <dbReference type="ARBA" id="ARBA00023157"/>
    </source>
</evidence>
<keyword evidence="1" id="KW-1015">Disulfide bond</keyword>
<proteinExistence type="predicted"/>
<dbReference type="PROSITE" id="PS51257">
    <property type="entry name" value="PROKAR_LIPOPROTEIN"/>
    <property type="match status" value="1"/>
</dbReference>
<dbReference type="Pfam" id="PF00094">
    <property type="entry name" value="VWD"/>
    <property type="match status" value="1"/>
</dbReference>
<evidence type="ECO:0000313" key="6">
    <source>
        <dbReference type="Proteomes" id="UP001321473"/>
    </source>
</evidence>
<organism evidence="5 6">
    <name type="scientific">Amblyomma americanum</name>
    <name type="common">Lone star tick</name>
    <dbReference type="NCBI Taxonomy" id="6943"/>
    <lineage>
        <taxon>Eukaryota</taxon>
        <taxon>Metazoa</taxon>
        <taxon>Ecdysozoa</taxon>
        <taxon>Arthropoda</taxon>
        <taxon>Chelicerata</taxon>
        <taxon>Arachnida</taxon>
        <taxon>Acari</taxon>
        <taxon>Parasitiformes</taxon>
        <taxon>Ixodida</taxon>
        <taxon>Ixodoidea</taxon>
        <taxon>Ixodidae</taxon>
        <taxon>Amblyomminae</taxon>
        <taxon>Amblyomma</taxon>
    </lineage>
</organism>
<reference evidence="5 6" key="1">
    <citation type="journal article" date="2023" name="Arcadia Sci">
        <title>De novo assembly of a long-read Amblyomma americanum tick genome.</title>
        <authorList>
            <person name="Chou S."/>
            <person name="Poskanzer K.E."/>
            <person name="Rollins M."/>
            <person name="Thuy-Boun P.S."/>
        </authorList>
    </citation>
    <scope>NUCLEOTIDE SEQUENCE [LARGE SCALE GENOMIC DNA]</scope>
    <source>
        <strain evidence="5">F_SG_1</strain>
        <tissue evidence="5">Salivary glands</tissue>
    </source>
</reference>
<keyword evidence="6" id="KW-1185">Reference proteome</keyword>
<keyword evidence="3" id="KW-0732">Signal</keyword>
<name>A0AAQ4F6N5_AMBAM</name>
<protein>
    <recommendedName>
        <fullName evidence="4">VWFD domain-containing protein</fullName>
    </recommendedName>
</protein>
<evidence type="ECO:0000256" key="3">
    <source>
        <dbReference type="SAM" id="SignalP"/>
    </source>
</evidence>
<accession>A0AAQ4F6N5</accession>